<dbReference type="EMBL" id="KV878888">
    <property type="protein sequence ID" value="OJJ89473.1"/>
    <property type="molecule type" value="Genomic_DNA"/>
</dbReference>
<accession>A0A1L9VZW7</accession>
<protein>
    <recommendedName>
        <fullName evidence="2">Ell binding protein Ebp1 C-terminal domain-containing protein</fullName>
    </recommendedName>
</protein>
<evidence type="ECO:0000313" key="4">
    <source>
        <dbReference type="Proteomes" id="UP000184300"/>
    </source>
</evidence>
<feature type="compositionally biased region" description="Polar residues" evidence="1">
    <location>
        <begin position="119"/>
        <end position="129"/>
    </location>
</feature>
<dbReference type="InterPro" id="IPR049403">
    <property type="entry name" value="Ebp1_C"/>
</dbReference>
<keyword evidence="4" id="KW-1185">Reference proteome</keyword>
<feature type="compositionally biased region" description="Basic and acidic residues" evidence="1">
    <location>
        <begin position="207"/>
        <end position="224"/>
    </location>
</feature>
<feature type="compositionally biased region" description="Polar residues" evidence="1">
    <location>
        <begin position="7"/>
        <end position="16"/>
    </location>
</feature>
<feature type="compositionally biased region" description="Basic and acidic residues" evidence="1">
    <location>
        <begin position="238"/>
        <end position="249"/>
    </location>
</feature>
<dbReference type="RefSeq" id="XP_022406135.1">
    <property type="nucleotide sequence ID" value="XM_022544021.1"/>
</dbReference>
<feature type="region of interest" description="Disordered" evidence="1">
    <location>
        <begin position="410"/>
        <end position="498"/>
    </location>
</feature>
<feature type="region of interest" description="Disordered" evidence="1">
    <location>
        <begin position="110"/>
        <end position="281"/>
    </location>
</feature>
<reference evidence="4" key="1">
    <citation type="journal article" date="2017" name="Genome Biol.">
        <title>Comparative genomics reveals high biological diversity and specific adaptations in the industrially and medically important fungal genus Aspergillus.</title>
        <authorList>
            <person name="de Vries R.P."/>
            <person name="Riley R."/>
            <person name="Wiebenga A."/>
            <person name="Aguilar-Osorio G."/>
            <person name="Amillis S."/>
            <person name="Uchima C.A."/>
            <person name="Anderluh G."/>
            <person name="Asadollahi M."/>
            <person name="Askin M."/>
            <person name="Barry K."/>
            <person name="Battaglia E."/>
            <person name="Bayram O."/>
            <person name="Benocci T."/>
            <person name="Braus-Stromeyer S.A."/>
            <person name="Caldana C."/>
            <person name="Canovas D."/>
            <person name="Cerqueira G.C."/>
            <person name="Chen F."/>
            <person name="Chen W."/>
            <person name="Choi C."/>
            <person name="Clum A."/>
            <person name="Dos Santos R.A."/>
            <person name="Damasio A.R."/>
            <person name="Diallinas G."/>
            <person name="Emri T."/>
            <person name="Fekete E."/>
            <person name="Flipphi M."/>
            <person name="Freyberg S."/>
            <person name="Gallo A."/>
            <person name="Gournas C."/>
            <person name="Habgood R."/>
            <person name="Hainaut M."/>
            <person name="Harispe M.L."/>
            <person name="Henrissat B."/>
            <person name="Hilden K.S."/>
            <person name="Hope R."/>
            <person name="Hossain A."/>
            <person name="Karabika E."/>
            <person name="Karaffa L."/>
            <person name="Karanyi Z."/>
            <person name="Krasevec N."/>
            <person name="Kuo A."/>
            <person name="Kusch H."/>
            <person name="LaButti K."/>
            <person name="Lagendijk E.L."/>
            <person name="Lapidus A."/>
            <person name="Levasseur A."/>
            <person name="Lindquist E."/>
            <person name="Lipzen A."/>
            <person name="Logrieco A.F."/>
            <person name="MacCabe A."/>
            <person name="Maekelae M.R."/>
            <person name="Malavazi I."/>
            <person name="Melin P."/>
            <person name="Meyer V."/>
            <person name="Mielnichuk N."/>
            <person name="Miskei M."/>
            <person name="Molnar A.P."/>
            <person name="Mule G."/>
            <person name="Ngan C.Y."/>
            <person name="Orejas M."/>
            <person name="Orosz E."/>
            <person name="Ouedraogo J.P."/>
            <person name="Overkamp K.M."/>
            <person name="Park H.-S."/>
            <person name="Perrone G."/>
            <person name="Piumi F."/>
            <person name="Punt P.J."/>
            <person name="Ram A.F."/>
            <person name="Ramon A."/>
            <person name="Rauscher S."/>
            <person name="Record E."/>
            <person name="Riano-Pachon D.M."/>
            <person name="Robert V."/>
            <person name="Roehrig J."/>
            <person name="Ruller R."/>
            <person name="Salamov A."/>
            <person name="Salih N.S."/>
            <person name="Samson R.A."/>
            <person name="Sandor E."/>
            <person name="Sanguinetti M."/>
            <person name="Schuetze T."/>
            <person name="Sepcic K."/>
            <person name="Shelest E."/>
            <person name="Sherlock G."/>
            <person name="Sophianopoulou V."/>
            <person name="Squina F.M."/>
            <person name="Sun H."/>
            <person name="Susca A."/>
            <person name="Todd R.B."/>
            <person name="Tsang A."/>
            <person name="Unkles S.E."/>
            <person name="van de Wiele N."/>
            <person name="van Rossen-Uffink D."/>
            <person name="Oliveira J.V."/>
            <person name="Vesth T.C."/>
            <person name="Visser J."/>
            <person name="Yu J.-H."/>
            <person name="Zhou M."/>
            <person name="Andersen M.R."/>
            <person name="Archer D.B."/>
            <person name="Baker S.E."/>
            <person name="Benoit I."/>
            <person name="Brakhage A.A."/>
            <person name="Braus G.H."/>
            <person name="Fischer R."/>
            <person name="Frisvad J.C."/>
            <person name="Goldman G.H."/>
            <person name="Houbraken J."/>
            <person name="Oakley B."/>
            <person name="Pocsi I."/>
            <person name="Scazzocchio C."/>
            <person name="Seiboth B."/>
            <person name="vanKuyk P.A."/>
            <person name="Wortman J."/>
            <person name="Dyer P.S."/>
            <person name="Grigoriev I.V."/>
        </authorList>
    </citation>
    <scope>NUCLEOTIDE SEQUENCE [LARGE SCALE GENOMIC DNA]</scope>
    <source>
        <strain evidence="4">CBS 516.65</strain>
    </source>
</reference>
<feature type="compositionally biased region" description="Polar residues" evidence="1">
    <location>
        <begin position="449"/>
        <end position="467"/>
    </location>
</feature>
<feature type="compositionally biased region" description="Low complexity" evidence="1">
    <location>
        <begin position="256"/>
        <end position="279"/>
    </location>
</feature>
<organism evidence="3 4">
    <name type="scientific">Aspergillus glaucus CBS 516.65</name>
    <dbReference type="NCBI Taxonomy" id="1160497"/>
    <lineage>
        <taxon>Eukaryota</taxon>
        <taxon>Fungi</taxon>
        <taxon>Dikarya</taxon>
        <taxon>Ascomycota</taxon>
        <taxon>Pezizomycotina</taxon>
        <taxon>Eurotiomycetes</taxon>
        <taxon>Eurotiomycetidae</taxon>
        <taxon>Eurotiales</taxon>
        <taxon>Aspergillaceae</taxon>
        <taxon>Aspergillus</taxon>
        <taxon>Aspergillus subgen. Aspergillus</taxon>
    </lineage>
</organism>
<feature type="compositionally biased region" description="Polar residues" evidence="1">
    <location>
        <begin position="146"/>
        <end position="167"/>
    </location>
</feature>
<feature type="compositionally biased region" description="Basic and acidic residues" evidence="1">
    <location>
        <begin position="169"/>
        <end position="180"/>
    </location>
</feature>
<dbReference type="AlphaFoldDB" id="A0A1L9VZW7"/>
<evidence type="ECO:0000313" key="3">
    <source>
        <dbReference type="EMBL" id="OJJ89473.1"/>
    </source>
</evidence>
<feature type="domain" description="Ell binding protein Ebp1 C-terminal" evidence="2">
    <location>
        <begin position="528"/>
        <end position="691"/>
    </location>
</feature>
<proteinExistence type="predicted"/>
<sequence length="737" mass="81372">MAVDRPSPSTDNNFKNPKSARERSFASDQESIDQQLKRLKDEVLPFYPFLLTIPTDVPFRLGNHFINNWAVGDDGPFTLEEQQLQYMTFLTHHEGDSLLVAVGDWSDGTGSIMPDQRSRPQSAASTPSSGPAKKKISLTDYKNKWKSGSSAPPVTQEAISQSASTSHALGDKPRASKPDPPRQSTYKPPNSTTTLSKSSSRPAFENTSRKRPPDFEREHSKSNDGRPSGICSPKKPRLSPDRSLDDRPNRSKSNGLPDLLSPTLPPTSDNPGLPQLLSPTLPPSIEKELASIHDESLAHGASQKGSPPNSDKLTEDAARVSSNLNVLPLDSARSPSLRRVQSKSPAAAPIKRQLIVKLRYGRANKKRVEALLKFSGKNKTAASCSPIKKEDHNISKVPLSDEVAVMSHRPEKKAKHVPSDSVLEKPQTPMSIPRQQGKHKATSIKEPKITSSRQMESTNSEAKTPLTQGAKYPAGDSTARLSSPQTNNQPSRSRSYERRAWKEEYQKYGNLGRELKHAVERHTAKDSATAADKKVAAATALEAILCFILAFVADDQSKALARQIGDSSAWVSILAYWNVVKKISAPYPQLHSLCSILGAVSYDAIHALDLDRLAVSPLPGEHTPSPSEENKKNLKELLELKTRLPKNHKESRRLWAEGMGGLSEDVLEREFPGTWQNRSRRYSERGKQPLTPGDYSGGFFLPLGRTDTPLQIVRFGWSILNEWCAKEGLHWRGRLDL</sequence>
<feature type="compositionally biased region" description="Polar residues" evidence="1">
    <location>
        <begin position="479"/>
        <end position="493"/>
    </location>
</feature>
<dbReference type="Pfam" id="PF21204">
    <property type="entry name" value="Ebp1_C"/>
    <property type="match status" value="1"/>
</dbReference>
<gene>
    <name evidence="3" type="ORF">ASPGLDRAFT_31169</name>
</gene>
<feature type="compositionally biased region" description="Polar residues" evidence="1">
    <location>
        <begin position="182"/>
        <end position="201"/>
    </location>
</feature>
<name>A0A1L9VZW7_ASPGL</name>
<evidence type="ECO:0000256" key="1">
    <source>
        <dbReference type="SAM" id="MobiDB-lite"/>
    </source>
</evidence>
<dbReference type="VEuPathDB" id="FungiDB:ASPGLDRAFT_31169"/>
<dbReference type="OrthoDB" id="284473at2759"/>
<dbReference type="GeneID" id="34460282"/>
<dbReference type="STRING" id="1160497.A0A1L9VZW7"/>
<evidence type="ECO:0000259" key="2">
    <source>
        <dbReference type="Pfam" id="PF21204"/>
    </source>
</evidence>
<feature type="region of interest" description="Disordered" evidence="1">
    <location>
        <begin position="1"/>
        <end position="29"/>
    </location>
</feature>
<dbReference type="Proteomes" id="UP000184300">
    <property type="component" value="Unassembled WGS sequence"/>
</dbReference>